<evidence type="ECO:0000313" key="2">
    <source>
        <dbReference type="Proteomes" id="UP000314294"/>
    </source>
</evidence>
<name>A0A4Z2FBN6_9TELE</name>
<proteinExistence type="predicted"/>
<evidence type="ECO:0000313" key="1">
    <source>
        <dbReference type="EMBL" id="TNN38335.1"/>
    </source>
</evidence>
<reference evidence="1 2" key="1">
    <citation type="submission" date="2019-03" db="EMBL/GenBank/DDBJ databases">
        <title>First draft genome of Liparis tanakae, snailfish: a comprehensive survey of snailfish specific genes.</title>
        <authorList>
            <person name="Kim W."/>
            <person name="Song I."/>
            <person name="Jeong J.-H."/>
            <person name="Kim D."/>
            <person name="Kim S."/>
            <person name="Ryu S."/>
            <person name="Song J.Y."/>
            <person name="Lee S.K."/>
        </authorList>
    </citation>
    <scope>NUCLEOTIDE SEQUENCE [LARGE SCALE GENOMIC DNA]</scope>
    <source>
        <tissue evidence="1">Muscle</tissue>
    </source>
</reference>
<organism evidence="1 2">
    <name type="scientific">Liparis tanakae</name>
    <name type="common">Tanaka's snailfish</name>
    <dbReference type="NCBI Taxonomy" id="230148"/>
    <lineage>
        <taxon>Eukaryota</taxon>
        <taxon>Metazoa</taxon>
        <taxon>Chordata</taxon>
        <taxon>Craniata</taxon>
        <taxon>Vertebrata</taxon>
        <taxon>Euteleostomi</taxon>
        <taxon>Actinopterygii</taxon>
        <taxon>Neopterygii</taxon>
        <taxon>Teleostei</taxon>
        <taxon>Neoteleostei</taxon>
        <taxon>Acanthomorphata</taxon>
        <taxon>Eupercaria</taxon>
        <taxon>Perciformes</taxon>
        <taxon>Cottioidei</taxon>
        <taxon>Cottales</taxon>
        <taxon>Liparidae</taxon>
        <taxon>Liparis</taxon>
    </lineage>
</organism>
<accession>A0A4Z2FBN6</accession>
<gene>
    <name evidence="1" type="ORF">EYF80_051492</name>
</gene>
<dbReference type="Proteomes" id="UP000314294">
    <property type="component" value="Unassembled WGS sequence"/>
</dbReference>
<keyword evidence="2" id="KW-1185">Reference proteome</keyword>
<dbReference type="EMBL" id="SRLO01001380">
    <property type="protein sequence ID" value="TNN38335.1"/>
    <property type="molecule type" value="Genomic_DNA"/>
</dbReference>
<protein>
    <submittedName>
        <fullName evidence="1">Uncharacterized protein</fullName>
    </submittedName>
</protein>
<comment type="caution">
    <text evidence="1">The sequence shown here is derived from an EMBL/GenBank/DDBJ whole genome shotgun (WGS) entry which is preliminary data.</text>
</comment>
<dbReference type="AlphaFoldDB" id="A0A4Z2FBN6"/>
<sequence>MAVVLGYKRSRPALSAAPLTRSLEVPSLLSPSRGSRSAESLWENWVACFRRRCWCSAALSRSASSPFFVWLMASRDDDPPQNKPAVVASLPTLFLPFLLLPLHPPLSLCVRSSVSYRPVLDAPPIPPLSVTHSMLSPPHVLHMKDCMQSTKGHGAFQLAARHTGPIVSEDRRAARRVLRRGHAGLPRR</sequence>